<dbReference type="Pfam" id="PF07813">
    <property type="entry name" value="LTXXQ"/>
    <property type="match status" value="1"/>
</dbReference>
<name>A0A318SMH6_9BURK</name>
<proteinExistence type="predicted"/>
<comment type="caution">
    <text evidence="3">The sequence shown here is derived from an EMBL/GenBank/DDBJ whole genome shotgun (WGS) entry which is preliminary data.</text>
</comment>
<keyword evidence="2" id="KW-0732">Signal</keyword>
<reference evidence="3 4" key="1">
    <citation type="submission" date="2018-06" db="EMBL/GenBank/DDBJ databases">
        <title>Genomic Encyclopedia of Type Strains, Phase III (KMG-III): the genomes of soil and plant-associated and newly described type strains.</title>
        <authorList>
            <person name="Whitman W."/>
        </authorList>
    </citation>
    <scope>NUCLEOTIDE SEQUENCE [LARGE SCALE GENOMIC DNA]</scope>
    <source>
        <strain evidence="3 4">CECT 7646</strain>
    </source>
</reference>
<evidence type="ECO:0000313" key="4">
    <source>
        <dbReference type="Proteomes" id="UP000247540"/>
    </source>
</evidence>
<feature type="compositionally biased region" description="Pro residues" evidence="1">
    <location>
        <begin position="26"/>
        <end position="35"/>
    </location>
</feature>
<accession>A0A318SMH6</accession>
<gene>
    <name evidence="3" type="ORF">DFQ15_10759</name>
</gene>
<dbReference type="Proteomes" id="UP000247540">
    <property type="component" value="Unassembled WGS sequence"/>
</dbReference>
<feature type="region of interest" description="Disordered" evidence="1">
    <location>
        <begin position="150"/>
        <end position="198"/>
    </location>
</feature>
<feature type="compositionally biased region" description="Low complexity" evidence="1">
    <location>
        <begin position="184"/>
        <end position="198"/>
    </location>
</feature>
<organism evidence="3 4">
    <name type="scientific">Xylophilus ampelinus</name>
    <dbReference type="NCBI Taxonomy" id="54067"/>
    <lineage>
        <taxon>Bacteria</taxon>
        <taxon>Pseudomonadati</taxon>
        <taxon>Pseudomonadota</taxon>
        <taxon>Betaproteobacteria</taxon>
        <taxon>Burkholderiales</taxon>
        <taxon>Xylophilus</taxon>
    </lineage>
</organism>
<evidence type="ECO:0000256" key="1">
    <source>
        <dbReference type="SAM" id="MobiDB-lite"/>
    </source>
</evidence>
<evidence type="ECO:0000256" key="2">
    <source>
        <dbReference type="SAM" id="SignalP"/>
    </source>
</evidence>
<dbReference type="GO" id="GO:0042597">
    <property type="term" value="C:periplasmic space"/>
    <property type="evidence" value="ECO:0007669"/>
    <property type="project" value="InterPro"/>
</dbReference>
<dbReference type="RefSeq" id="WP_233504318.1">
    <property type="nucleotide sequence ID" value="NZ_JAMOFZ010000007.1"/>
</dbReference>
<feature type="compositionally biased region" description="Gly residues" evidence="1">
    <location>
        <begin position="162"/>
        <end position="176"/>
    </location>
</feature>
<evidence type="ECO:0000313" key="3">
    <source>
        <dbReference type="EMBL" id="PYE78409.1"/>
    </source>
</evidence>
<sequence length="198" mass="20938">MTFAHRKLLVASTLASAAFMALAQTPAPPAAPPAPTAVDAQPAPGTPRAGGADRRDPAVMQQRMEQGLAREKARLQITAAQEPAWNAFTAAIRPDPAQWARMQAERGEWAKLTTPERIDRMRAERNQRDAEIDRRGDATKTFYAALTPAQQKLFDERPMMHGGPGSPDGKGGPGHGHGPHGEHGAPAAPGAAAVPGAR</sequence>
<dbReference type="InterPro" id="IPR012899">
    <property type="entry name" value="LTXXQ"/>
</dbReference>
<feature type="region of interest" description="Disordered" evidence="1">
    <location>
        <begin position="26"/>
        <end position="56"/>
    </location>
</feature>
<dbReference type="EMBL" id="QJTC01000007">
    <property type="protein sequence ID" value="PYE78409.1"/>
    <property type="molecule type" value="Genomic_DNA"/>
</dbReference>
<keyword evidence="4" id="KW-1185">Reference proteome</keyword>
<feature type="signal peptide" evidence="2">
    <location>
        <begin position="1"/>
        <end position="23"/>
    </location>
</feature>
<dbReference type="AlphaFoldDB" id="A0A318SMH6"/>
<feature type="chain" id="PRO_5016339013" evidence="2">
    <location>
        <begin position="24"/>
        <end position="198"/>
    </location>
</feature>
<protein>
    <submittedName>
        <fullName evidence="3">LTXXQ motif family protein</fullName>
    </submittedName>
</protein>